<organism evidence="1 2">
    <name type="scientific">Euphydryas editha</name>
    <name type="common">Edith's checkerspot</name>
    <dbReference type="NCBI Taxonomy" id="104508"/>
    <lineage>
        <taxon>Eukaryota</taxon>
        <taxon>Metazoa</taxon>
        <taxon>Ecdysozoa</taxon>
        <taxon>Arthropoda</taxon>
        <taxon>Hexapoda</taxon>
        <taxon>Insecta</taxon>
        <taxon>Pterygota</taxon>
        <taxon>Neoptera</taxon>
        <taxon>Endopterygota</taxon>
        <taxon>Lepidoptera</taxon>
        <taxon>Glossata</taxon>
        <taxon>Ditrysia</taxon>
        <taxon>Papilionoidea</taxon>
        <taxon>Nymphalidae</taxon>
        <taxon>Nymphalinae</taxon>
        <taxon>Euphydryas</taxon>
    </lineage>
</organism>
<evidence type="ECO:0000313" key="1">
    <source>
        <dbReference type="EMBL" id="CAH2083510.1"/>
    </source>
</evidence>
<reference evidence="1" key="1">
    <citation type="submission" date="2022-03" db="EMBL/GenBank/DDBJ databases">
        <authorList>
            <person name="Tunstrom K."/>
        </authorList>
    </citation>
    <scope>NUCLEOTIDE SEQUENCE</scope>
</reference>
<protein>
    <submittedName>
        <fullName evidence="1">Uncharacterized protein</fullName>
    </submittedName>
</protein>
<dbReference type="AlphaFoldDB" id="A0AAU9TD67"/>
<keyword evidence="2" id="KW-1185">Reference proteome</keyword>
<evidence type="ECO:0000313" key="2">
    <source>
        <dbReference type="Proteomes" id="UP001153954"/>
    </source>
</evidence>
<accession>A0AAU9TD67</accession>
<dbReference type="Proteomes" id="UP001153954">
    <property type="component" value="Unassembled WGS sequence"/>
</dbReference>
<gene>
    <name evidence="1" type="ORF">EEDITHA_LOCUS188</name>
</gene>
<proteinExistence type="predicted"/>
<sequence>MNFIKKLLYFILIGTLWNEAISYVLVQVRKGENKSNGDTLIHKVVPADKFDEIAEKAKKQFKNFEQYTIKNQPGDKELESIVFAIKTDENGDRRQHGGGLKMEDNALSKLINKLMGIFKKPDSRELANYRAKLKKYNIKPEVVKFKNNNGKSSMMYEIDTKSILRAFKDVLSSKKFKTYTDNIVNKAATIYRVFKEELEEAK</sequence>
<dbReference type="EMBL" id="CAKOGL010000001">
    <property type="protein sequence ID" value="CAH2083510.1"/>
    <property type="molecule type" value="Genomic_DNA"/>
</dbReference>
<name>A0AAU9TD67_EUPED</name>
<comment type="caution">
    <text evidence="1">The sequence shown here is derived from an EMBL/GenBank/DDBJ whole genome shotgun (WGS) entry which is preliminary data.</text>
</comment>